<dbReference type="PANTHER" id="PTHR22753">
    <property type="entry name" value="TRANSMEMBRANE PROTEIN 68"/>
    <property type="match status" value="1"/>
</dbReference>
<accession>A0A0K1EJP1</accession>
<protein>
    <recommendedName>
        <fullName evidence="2">Phospholipid/glycerol acyltransferase domain-containing protein</fullName>
    </recommendedName>
</protein>
<dbReference type="CDD" id="cd07987">
    <property type="entry name" value="LPLAT_MGAT-like"/>
    <property type="match status" value="1"/>
</dbReference>
<dbReference type="EMBL" id="CP012159">
    <property type="protein sequence ID" value="AKT41064.1"/>
    <property type="molecule type" value="Genomic_DNA"/>
</dbReference>
<reference evidence="3 4" key="1">
    <citation type="submission" date="2015-07" db="EMBL/GenBank/DDBJ databases">
        <title>Genome analysis of myxobacterium Chondromyces crocatus Cm c5 reveals a high potential for natural compound synthesis and the genetic basis for the loss of fruiting body formation.</title>
        <authorList>
            <person name="Zaburannyi N."/>
            <person name="Bunk B."/>
            <person name="Maier J."/>
            <person name="Overmann J."/>
            <person name="Mueller R."/>
        </authorList>
    </citation>
    <scope>NUCLEOTIDE SEQUENCE [LARGE SCALE GENOMIC DNA]</scope>
    <source>
        <strain evidence="3 4">Cm c5</strain>
    </source>
</reference>
<feature type="compositionally biased region" description="Basic and acidic residues" evidence="1">
    <location>
        <begin position="1"/>
        <end position="10"/>
    </location>
</feature>
<feature type="compositionally biased region" description="Pro residues" evidence="1">
    <location>
        <begin position="110"/>
        <end position="137"/>
    </location>
</feature>
<dbReference type="SMART" id="SM00563">
    <property type="entry name" value="PlsC"/>
    <property type="match status" value="1"/>
</dbReference>
<keyword evidence="4" id="KW-1185">Reference proteome</keyword>
<dbReference type="GO" id="GO:0016746">
    <property type="term" value="F:acyltransferase activity"/>
    <property type="evidence" value="ECO:0007669"/>
    <property type="project" value="InterPro"/>
</dbReference>
<dbReference type="STRING" id="52.CMC5_052230"/>
<evidence type="ECO:0000313" key="4">
    <source>
        <dbReference type="Proteomes" id="UP000067626"/>
    </source>
</evidence>
<dbReference type="OrthoDB" id="5241618at2"/>
<organism evidence="3 4">
    <name type="scientific">Chondromyces crocatus</name>
    <dbReference type="NCBI Taxonomy" id="52"/>
    <lineage>
        <taxon>Bacteria</taxon>
        <taxon>Pseudomonadati</taxon>
        <taxon>Myxococcota</taxon>
        <taxon>Polyangia</taxon>
        <taxon>Polyangiales</taxon>
        <taxon>Polyangiaceae</taxon>
        <taxon>Chondromyces</taxon>
    </lineage>
</organism>
<dbReference type="InterPro" id="IPR002123">
    <property type="entry name" value="Plipid/glycerol_acylTrfase"/>
</dbReference>
<dbReference type="Proteomes" id="UP000067626">
    <property type="component" value="Chromosome"/>
</dbReference>
<sequence length="447" mass="49298">MSESDQRNDQDTASSLPSVDERDGNGGLVAGYDLEEEIATAVAPIGPTEPSRDALLHFDGPSSAPGDEAAQSSRIQRAPASPEELERQILELEARLDQMMREGKSASTPAPAPSPKVPAPSPKAPAPSPKVPAPPPSARNAVPRPEPQPAATETASEPGDAGDGGTTEILSSDYYHRQWGRDGMRRRAEEVDEFGFDPHYEERYMPLFNFLYRNYFRVEVDGIHNIPAEGRCIVVSNHSGGPIPYDGLMLRTAVRREHPSQRELRWLAEDFVYYLPFAGTIMNRLGAVRACQENAERLLSAGKLVAVFPEGVKGIGKLYRDRYKLQRFGRGGFIRLCLRTRTPLIPCAIVGAEEANPLLHRVEHLTRALGLPYIPITPTFPALGPLGLVPAPTKWRMHFGEKLHFDEYGPEAADDEILVARLSERVRATIQGLLDQTLSERKSVWFG</sequence>
<dbReference type="PANTHER" id="PTHR22753:SF14">
    <property type="entry name" value="MONOACYLGLYCEROL_DIACYLGLYCEROL O-ACYLTRANSFERASE"/>
    <property type="match status" value="1"/>
</dbReference>
<dbReference type="RefSeq" id="WP_050432895.1">
    <property type="nucleotide sequence ID" value="NZ_CP012159.1"/>
</dbReference>
<dbReference type="KEGG" id="ccro:CMC5_052230"/>
<dbReference type="GO" id="GO:0016020">
    <property type="term" value="C:membrane"/>
    <property type="evidence" value="ECO:0007669"/>
    <property type="project" value="TreeGrafter"/>
</dbReference>
<name>A0A0K1EJP1_CHOCO</name>
<proteinExistence type="predicted"/>
<evidence type="ECO:0000259" key="2">
    <source>
        <dbReference type="SMART" id="SM00563"/>
    </source>
</evidence>
<feature type="compositionally biased region" description="Basic and acidic residues" evidence="1">
    <location>
        <begin position="84"/>
        <end position="104"/>
    </location>
</feature>
<dbReference type="AlphaFoldDB" id="A0A0K1EJP1"/>
<dbReference type="SUPFAM" id="SSF69593">
    <property type="entry name" value="Glycerol-3-phosphate (1)-acyltransferase"/>
    <property type="match status" value="1"/>
</dbReference>
<dbReference type="Pfam" id="PF01553">
    <property type="entry name" value="Acyltransferase"/>
    <property type="match status" value="1"/>
</dbReference>
<gene>
    <name evidence="3" type="ORF">CMC5_052230</name>
</gene>
<evidence type="ECO:0000313" key="3">
    <source>
        <dbReference type="EMBL" id="AKT41064.1"/>
    </source>
</evidence>
<evidence type="ECO:0000256" key="1">
    <source>
        <dbReference type="SAM" id="MobiDB-lite"/>
    </source>
</evidence>
<feature type="domain" description="Phospholipid/glycerol acyltransferase" evidence="2">
    <location>
        <begin position="232"/>
        <end position="352"/>
    </location>
</feature>
<feature type="region of interest" description="Disordered" evidence="1">
    <location>
        <begin position="1"/>
        <end position="169"/>
    </location>
</feature>